<dbReference type="Gene3D" id="3.40.50.1390">
    <property type="entry name" value="Resolvase, N-terminal catalytic domain"/>
    <property type="match status" value="1"/>
</dbReference>
<dbReference type="InterPro" id="IPR036162">
    <property type="entry name" value="Resolvase-like_N_sf"/>
</dbReference>
<dbReference type="AlphaFoldDB" id="A0A1M7UNI9"/>
<protein>
    <recommendedName>
        <fullName evidence="3">Resolvase, N terminal domain</fullName>
    </recommendedName>
</protein>
<organism evidence="1 2">
    <name type="scientific">Desulfitobacterium chlororespirans DSM 11544</name>
    <dbReference type="NCBI Taxonomy" id="1121395"/>
    <lineage>
        <taxon>Bacteria</taxon>
        <taxon>Bacillati</taxon>
        <taxon>Bacillota</taxon>
        <taxon>Clostridia</taxon>
        <taxon>Eubacteriales</taxon>
        <taxon>Desulfitobacteriaceae</taxon>
        <taxon>Desulfitobacterium</taxon>
    </lineage>
</organism>
<sequence length="74" mass="8562">MKTIRIITAIPKKNIKHRVVTYCRVSTYGPAQLCNLELQIKIYTRMIRSHPGWIFAGVFFDVGKSELLKDQVLL</sequence>
<evidence type="ECO:0008006" key="3">
    <source>
        <dbReference type="Google" id="ProtNLM"/>
    </source>
</evidence>
<dbReference type="EMBL" id="FRDN01000014">
    <property type="protein sequence ID" value="SHN84514.1"/>
    <property type="molecule type" value="Genomic_DNA"/>
</dbReference>
<dbReference type="GO" id="GO:0000150">
    <property type="term" value="F:DNA strand exchange activity"/>
    <property type="evidence" value="ECO:0007669"/>
    <property type="project" value="InterPro"/>
</dbReference>
<keyword evidence="2" id="KW-1185">Reference proteome</keyword>
<accession>A0A1M7UNI9</accession>
<dbReference type="SUPFAM" id="SSF53041">
    <property type="entry name" value="Resolvase-like"/>
    <property type="match status" value="1"/>
</dbReference>
<proteinExistence type="predicted"/>
<name>A0A1M7UNI9_9FIRM</name>
<gene>
    <name evidence="1" type="ORF">SAMN02745215_04257</name>
</gene>
<dbReference type="Proteomes" id="UP000184010">
    <property type="component" value="Unassembled WGS sequence"/>
</dbReference>
<evidence type="ECO:0000313" key="1">
    <source>
        <dbReference type="EMBL" id="SHN84514.1"/>
    </source>
</evidence>
<dbReference type="GO" id="GO:0003677">
    <property type="term" value="F:DNA binding"/>
    <property type="evidence" value="ECO:0007669"/>
    <property type="project" value="InterPro"/>
</dbReference>
<reference evidence="2" key="1">
    <citation type="submission" date="2016-12" db="EMBL/GenBank/DDBJ databases">
        <authorList>
            <person name="Varghese N."/>
            <person name="Submissions S."/>
        </authorList>
    </citation>
    <scope>NUCLEOTIDE SEQUENCE [LARGE SCALE GENOMIC DNA]</scope>
    <source>
        <strain evidence="2">DSM 11544</strain>
    </source>
</reference>
<evidence type="ECO:0000313" key="2">
    <source>
        <dbReference type="Proteomes" id="UP000184010"/>
    </source>
</evidence>
<dbReference type="STRING" id="1121395.SAMN02745215_04257"/>